<dbReference type="InterPro" id="IPR039425">
    <property type="entry name" value="RNA_pol_sigma-70-like"/>
</dbReference>
<feature type="transmembrane region" description="Helical" evidence="5">
    <location>
        <begin position="163"/>
        <end position="179"/>
    </location>
</feature>
<keyword evidence="3" id="KW-0731">Sigma factor</keyword>
<dbReference type="EMBL" id="JAKZMM010000073">
    <property type="protein sequence ID" value="MCJ2382332.1"/>
    <property type="molecule type" value="Genomic_DNA"/>
</dbReference>
<dbReference type="InterPro" id="IPR014284">
    <property type="entry name" value="RNA_pol_sigma-70_dom"/>
</dbReference>
<evidence type="ECO:0000259" key="7">
    <source>
        <dbReference type="Pfam" id="PF08281"/>
    </source>
</evidence>
<dbReference type="SUPFAM" id="SSF88659">
    <property type="entry name" value="Sigma3 and sigma4 domains of RNA polymerase sigma factors"/>
    <property type="match status" value="1"/>
</dbReference>
<dbReference type="NCBIfam" id="TIGR02937">
    <property type="entry name" value="sigma70-ECF"/>
    <property type="match status" value="1"/>
</dbReference>
<dbReference type="RefSeq" id="WP_243326628.1">
    <property type="nucleotide sequence ID" value="NZ_JAKZMM010000073.1"/>
</dbReference>
<gene>
    <name evidence="8" type="ORF">MUN53_17235</name>
</gene>
<reference evidence="8 9" key="1">
    <citation type="submission" date="2022-03" db="EMBL/GenBank/DDBJ databases">
        <title>Parabacteroides sp. nov. isolated from swine feces.</title>
        <authorList>
            <person name="Bak J.E."/>
        </authorList>
    </citation>
    <scope>NUCLEOTIDE SEQUENCE [LARGE SCALE GENOMIC DNA]</scope>
    <source>
        <strain evidence="8 9">AGMB00274</strain>
    </source>
</reference>
<dbReference type="Proteomes" id="UP001165444">
    <property type="component" value="Unassembled WGS sequence"/>
</dbReference>
<evidence type="ECO:0000256" key="4">
    <source>
        <dbReference type="ARBA" id="ARBA00023163"/>
    </source>
</evidence>
<protein>
    <submittedName>
        <fullName evidence="8">Sigma-70 family RNA polymerase sigma factor</fullName>
    </submittedName>
</protein>
<evidence type="ECO:0000256" key="3">
    <source>
        <dbReference type="ARBA" id="ARBA00023082"/>
    </source>
</evidence>
<keyword evidence="9" id="KW-1185">Reference proteome</keyword>
<evidence type="ECO:0000313" key="8">
    <source>
        <dbReference type="EMBL" id="MCJ2382332.1"/>
    </source>
</evidence>
<sequence length="180" mass="21467">MKTNDIGYWYERYADELFAYGIAFCIDREIVLDAIQDVFLHLYENQSKIQDPNNVKFYLFTSLKNRIISILRKESQFQELTDEYQFELCADAQELTLESEEKAQYENLLNQLLSLLTSKQREAIYLHYMQNLSYEDVAQILNITPKSTRKLIYRAIQKMQEGLPIYFVLLLLLISYKYSH</sequence>
<name>A0ABT0C5N6_9BACT</name>
<dbReference type="PANTHER" id="PTHR43133">
    <property type="entry name" value="RNA POLYMERASE ECF-TYPE SIGMA FACTO"/>
    <property type="match status" value="1"/>
</dbReference>
<dbReference type="Gene3D" id="1.10.1740.10">
    <property type="match status" value="1"/>
</dbReference>
<dbReference type="InterPro" id="IPR013324">
    <property type="entry name" value="RNA_pol_sigma_r3/r4-like"/>
</dbReference>
<proteinExistence type="inferred from homology"/>
<dbReference type="Pfam" id="PF04542">
    <property type="entry name" value="Sigma70_r2"/>
    <property type="match status" value="1"/>
</dbReference>
<evidence type="ECO:0000256" key="2">
    <source>
        <dbReference type="ARBA" id="ARBA00023015"/>
    </source>
</evidence>
<organism evidence="8 9">
    <name type="scientific">Parabacteroides faecalis</name>
    <dbReference type="NCBI Taxonomy" id="2924040"/>
    <lineage>
        <taxon>Bacteria</taxon>
        <taxon>Pseudomonadati</taxon>
        <taxon>Bacteroidota</taxon>
        <taxon>Bacteroidia</taxon>
        <taxon>Bacteroidales</taxon>
        <taxon>Tannerellaceae</taxon>
        <taxon>Parabacteroides</taxon>
    </lineage>
</organism>
<comment type="similarity">
    <text evidence="1">Belongs to the sigma-70 factor family. ECF subfamily.</text>
</comment>
<dbReference type="PANTHER" id="PTHR43133:SF46">
    <property type="entry name" value="RNA POLYMERASE SIGMA-70 FACTOR ECF SUBFAMILY"/>
    <property type="match status" value="1"/>
</dbReference>
<dbReference type="InterPro" id="IPR013325">
    <property type="entry name" value="RNA_pol_sigma_r2"/>
</dbReference>
<dbReference type="CDD" id="cd06171">
    <property type="entry name" value="Sigma70_r4"/>
    <property type="match status" value="1"/>
</dbReference>
<keyword evidence="5" id="KW-1133">Transmembrane helix</keyword>
<keyword evidence="2" id="KW-0805">Transcription regulation</keyword>
<accession>A0ABT0C5N6</accession>
<dbReference type="InterPro" id="IPR007627">
    <property type="entry name" value="RNA_pol_sigma70_r2"/>
</dbReference>
<dbReference type="Gene3D" id="1.10.10.10">
    <property type="entry name" value="Winged helix-like DNA-binding domain superfamily/Winged helix DNA-binding domain"/>
    <property type="match status" value="1"/>
</dbReference>
<keyword evidence="5" id="KW-0812">Transmembrane</keyword>
<evidence type="ECO:0000256" key="5">
    <source>
        <dbReference type="SAM" id="Phobius"/>
    </source>
</evidence>
<evidence type="ECO:0000256" key="1">
    <source>
        <dbReference type="ARBA" id="ARBA00010641"/>
    </source>
</evidence>
<dbReference type="InterPro" id="IPR013249">
    <property type="entry name" value="RNA_pol_sigma70_r4_t2"/>
</dbReference>
<feature type="domain" description="RNA polymerase sigma-70 region 2" evidence="6">
    <location>
        <begin position="10"/>
        <end position="75"/>
    </location>
</feature>
<dbReference type="Pfam" id="PF08281">
    <property type="entry name" value="Sigma70_r4_2"/>
    <property type="match status" value="1"/>
</dbReference>
<keyword evidence="5" id="KW-0472">Membrane</keyword>
<dbReference type="SUPFAM" id="SSF88946">
    <property type="entry name" value="Sigma2 domain of RNA polymerase sigma factors"/>
    <property type="match status" value="1"/>
</dbReference>
<dbReference type="InterPro" id="IPR036388">
    <property type="entry name" value="WH-like_DNA-bd_sf"/>
</dbReference>
<feature type="domain" description="RNA polymerase sigma factor 70 region 4 type 2" evidence="7">
    <location>
        <begin position="108"/>
        <end position="159"/>
    </location>
</feature>
<keyword evidence="4" id="KW-0804">Transcription</keyword>
<evidence type="ECO:0000259" key="6">
    <source>
        <dbReference type="Pfam" id="PF04542"/>
    </source>
</evidence>
<evidence type="ECO:0000313" key="9">
    <source>
        <dbReference type="Proteomes" id="UP001165444"/>
    </source>
</evidence>
<comment type="caution">
    <text evidence="8">The sequence shown here is derived from an EMBL/GenBank/DDBJ whole genome shotgun (WGS) entry which is preliminary data.</text>
</comment>